<comment type="caution">
    <text evidence="1">The sequence shown here is derived from an EMBL/GenBank/DDBJ whole genome shotgun (WGS) entry which is preliminary data.</text>
</comment>
<dbReference type="InterPro" id="IPR052058">
    <property type="entry name" value="Alcohol_O-acetyltransferase"/>
</dbReference>
<dbReference type="PANTHER" id="PTHR28037:SF1">
    <property type="entry name" value="ALCOHOL O-ACETYLTRANSFERASE 1-RELATED"/>
    <property type="match status" value="1"/>
</dbReference>
<keyword evidence="2" id="KW-1185">Reference proteome</keyword>
<dbReference type="InterPro" id="IPR023213">
    <property type="entry name" value="CAT-like_dom_sf"/>
</dbReference>
<evidence type="ECO:0000313" key="1">
    <source>
        <dbReference type="EMBL" id="KAH6888529.1"/>
    </source>
</evidence>
<dbReference type="Gene3D" id="3.30.559.10">
    <property type="entry name" value="Chloramphenicol acetyltransferase-like domain"/>
    <property type="match status" value="1"/>
</dbReference>
<organism evidence="1 2">
    <name type="scientific">Thelonectria olida</name>
    <dbReference type="NCBI Taxonomy" id="1576542"/>
    <lineage>
        <taxon>Eukaryota</taxon>
        <taxon>Fungi</taxon>
        <taxon>Dikarya</taxon>
        <taxon>Ascomycota</taxon>
        <taxon>Pezizomycotina</taxon>
        <taxon>Sordariomycetes</taxon>
        <taxon>Hypocreomycetidae</taxon>
        <taxon>Hypocreales</taxon>
        <taxon>Nectriaceae</taxon>
        <taxon>Thelonectria</taxon>
    </lineage>
</organism>
<gene>
    <name evidence="1" type="ORF">B0T10DRAFT_529539</name>
</gene>
<dbReference type="AlphaFoldDB" id="A0A9P8W2A7"/>
<dbReference type="Pfam" id="PF07247">
    <property type="entry name" value="AATase"/>
    <property type="match status" value="1"/>
</dbReference>
<proteinExistence type="predicted"/>
<evidence type="ECO:0000313" key="2">
    <source>
        <dbReference type="Proteomes" id="UP000777438"/>
    </source>
</evidence>
<dbReference type="Proteomes" id="UP000777438">
    <property type="component" value="Unassembled WGS sequence"/>
</dbReference>
<name>A0A9P8W2A7_9HYPO</name>
<dbReference type="SUPFAM" id="SSF52777">
    <property type="entry name" value="CoA-dependent acyltransferases"/>
    <property type="match status" value="1"/>
</dbReference>
<dbReference type="GO" id="GO:0008080">
    <property type="term" value="F:N-acetyltransferase activity"/>
    <property type="evidence" value="ECO:0007669"/>
    <property type="project" value="TreeGrafter"/>
</dbReference>
<accession>A0A9P8W2A7</accession>
<sequence length="487" mass="53031">MVVESTARTLISPQAIRPLGKLETYSASRHALGIYRCVTVSARYVNPPSPPSAADAAIFRALGQLVLRHPMLRVGIRGEDTNTPEFVSVPSLDLQDHVTFRSLPADEHYETGVSDVHAWCHDQLWPDVETRPPWGVVVVRPDANAGNPEFNFEDIVFSFHHSLMDGTSAKHFHEQLLTALNQPNQDQQPTHVLKFSSPPLLPAPQEALLNYTTSAFFMGRVLWGELAPSFLKPAKPAIWEGKPIDFARPHAARVLAVDIPAAVVPSLLAVTRKHSASITALLHALCLASLSRRLPAQDAPGFKASTPINARAYLADDAVDKDTFRIAISVATHEFLSAPLAALRAPDADLDALIWRHAAASKSDFNARLATLPADDPISLLSYVTDWKTFWAKKQGQSRDYSWEVSNLGTLSTPEGGPRSIARALFTNGIMVAGGPMSVSVVSVPEGPLTASITWNEDVVPEELMKGLAEDLSAYTTRMHETGKFTA</sequence>
<dbReference type="OrthoDB" id="2150604at2759"/>
<dbReference type="InterPro" id="IPR010828">
    <property type="entry name" value="Atf2/Sli1-like"/>
</dbReference>
<dbReference type="PANTHER" id="PTHR28037">
    <property type="entry name" value="ALCOHOL O-ACETYLTRANSFERASE 1-RELATED"/>
    <property type="match status" value="1"/>
</dbReference>
<dbReference type="EMBL" id="JAGPYM010000012">
    <property type="protein sequence ID" value="KAH6888529.1"/>
    <property type="molecule type" value="Genomic_DNA"/>
</dbReference>
<reference evidence="1 2" key="1">
    <citation type="journal article" date="2021" name="Nat. Commun.">
        <title>Genetic determinants of endophytism in the Arabidopsis root mycobiome.</title>
        <authorList>
            <person name="Mesny F."/>
            <person name="Miyauchi S."/>
            <person name="Thiergart T."/>
            <person name="Pickel B."/>
            <person name="Atanasova L."/>
            <person name="Karlsson M."/>
            <person name="Huettel B."/>
            <person name="Barry K.W."/>
            <person name="Haridas S."/>
            <person name="Chen C."/>
            <person name="Bauer D."/>
            <person name="Andreopoulos W."/>
            <person name="Pangilinan J."/>
            <person name="LaButti K."/>
            <person name="Riley R."/>
            <person name="Lipzen A."/>
            <person name="Clum A."/>
            <person name="Drula E."/>
            <person name="Henrissat B."/>
            <person name="Kohler A."/>
            <person name="Grigoriev I.V."/>
            <person name="Martin F.M."/>
            <person name="Hacquard S."/>
        </authorList>
    </citation>
    <scope>NUCLEOTIDE SEQUENCE [LARGE SCALE GENOMIC DNA]</scope>
    <source>
        <strain evidence="1 2">MPI-CAGE-CH-0241</strain>
    </source>
</reference>
<protein>
    <submittedName>
        <fullName evidence="1">Alcohol acetyltransferase</fullName>
    </submittedName>
</protein>